<dbReference type="RefSeq" id="WP_055662396.1">
    <property type="nucleotide sequence ID" value="NZ_CYPR01000043.1"/>
</dbReference>
<dbReference type="PANTHER" id="PTHR48081">
    <property type="entry name" value="AB HYDROLASE SUPERFAMILY PROTEIN C4A8.06C"/>
    <property type="match status" value="1"/>
</dbReference>
<accession>A0A0M7B7K1</accession>
<organism evidence="4 5">
    <name type="scientific">Jannaschia seosinensis</name>
    <dbReference type="NCBI Taxonomy" id="313367"/>
    <lineage>
        <taxon>Bacteria</taxon>
        <taxon>Pseudomonadati</taxon>
        <taxon>Pseudomonadota</taxon>
        <taxon>Alphaproteobacteria</taxon>
        <taxon>Rhodobacterales</taxon>
        <taxon>Roseobacteraceae</taxon>
        <taxon>Jannaschia</taxon>
    </lineage>
</organism>
<dbReference type="EMBL" id="CYPR01000043">
    <property type="protein sequence ID" value="CUH26381.1"/>
    <property type="molecule type" value="Genomic_DNA"/>
</dbReference>
<dbReference type="AlphaFoldDB" id="A0A0M7B7K1"/>
<sequence length="285" mass="30845">MSWRDALVLALCRWGARPALALPVPWRWHRRVMQAVVSHRRSLPDIKVIQTRIGGVPARIFASPQARGTLLWLHGGGFVLGSSLTYAHLAKTLAHLSGRRVVVPDYRLAPEHPFPAAPDDCVTVARALRAEGSFALAGDSAGGTLALVTLAALLRDGTPPERLILVSPAVDLDPDRPMPPAPHEALLPLRMLRRVQREYVARADPRNPALSPIHADFAGAPPTLIQCAVGELLEGDADAIAEHLRAGGAEVTIEKERGVPHTWHLFVGLSPKADRAVARLADFLR</sequence>
<reference evidence="4 5" key="1">
    <citation type="submission" date="2015-09" db="EMBL/GenBank/DDBJ databases">
        <authorList>
            <person name="Jackson K.R."/>
            <person name="Lunt B.L."/>
            <person name="Fisher J.N.B."/>
            <person name="Gardner A.V."/>
            <person name="Bailey M.E."/>
            <person name="Deus L.M."/>
            <person name="Earl A.S."/>
            <person name="Gibby P.D."/>
            <person name="Hartmann K.A."/>
            <person name="Liu J.E."/>
            <person name="Manci A.M."/>
            <person name="Nielsen D.A."/>
            <person name="Solomon M.B."/>
            <person name="Breakwell D.P."/>
            <person name="Burnett S.H."/>
            <person name="Grose J.H."/>
        </authorList>
    </citation>
    <scope>NUCLEOTIDE SEQUENCE [LARGE SCALE GENOMIC DNA]</scope>
    <source>
        <strain evidence="4 5">CECT 7799</strain>
    </source>
</reference>
<keyword evidence="5" id="KW-1185">Reference proteome</keyword>
<evidence type="ECO:0000256" key="1">
    <source>
        <dbReference type="ARBA" id="ARBA00010515"/>
    </source>
</evidence>
<dbReference type="OrthoDB" id="9806180at2"/>
<keyword evidence="2 4" id="KW-0378">Hydrolase</keyword>
<dbReference type="InterPro" id="IPR013094">
    <property type="entry name" value="AB_hydrolase_3"/>
</dbReference>
<dbReference type="InterPro" id="IPR029058">
    <property type="entry name" value="AB_hydrolase_fold"/>
</dbReference>
<dbReference type="Gene3D" id="3.40.50.1820">
    <property type="entry name" value="alpha/beta hydrolase"/>
    <property type="match status" value="1"/>
</dbReference>
<evidence type="ECO:0000256" key="2">
    <source>
        <dbReference type="ARBA" id="ARBA00022801"/>
    </source>
</evidence>
<dbReference type="Proteomes" id="UP000049455">
    <property type="component" value="Unassembled WGS sequence"/>
</dbReference>
<evidence type="ECO:0000313" key="4">
    <source>
        <dbReference type="EMBL" id="CUH26381.1"/>
    </source>
</evidence>
<dbReference type="SUPFAM" id="SSF53474">
    <property type="entry name" value="alpha/beta-Hydrolases"/>
    <property type="match status" value="1"/>
</dbReference>
<dbReference type="EC" id="3.1.1.83" evidence="4"/>
<dbReference type="GO" id="GO:0004806">
    <property type="term" value="F:triacylglycerol lipase activity"/>
    <property type="evidence" value="ECO:0007669"/>
    <property type="project" value="TreeGrafter"/>
</dbReference>
<dbReference type="STRING" id="313367.JSE7799_00733"/>
<name>A0A0M7B7K1_9RHOB</name>
<feature type="domain" description="Alpha/beta hydrolase fold-3" evidence="3">
    <location>
        <begin position="70"/>
        <end position="264"/>
    </location>
</feature>
<dbReference type="InterPro" id="IPR050300">
    <property type="entry name" value="GDXG_lipolytic_enzyme"/>
</dbReference>
<proteinExistence type="inferred from homology"/>
<gene>
    <name evidence="4" type="primary">mlhB_1</name>
    <name evidence="4" type="ORF">JSE7799_00733</name>
</gene>
<comment type="similarity">
    <text evidence="1">Belongs to the 'GDXG' lipolytic enzyme family.</text>
</comment>
<dbReference type="PANTHER" id="PTHR48081:SF30">
    <property type="entry name" value="ACETYL-HYDROLASE LIPR-RELATED"/>
    <property type="match status" value="1"/>
</dbReference>
<dbReference type="Pfam" id="PF07859">
    <property type="entry name" value="Abhydrolase_3"/>
    <property type="match status" value="1"/>
</dbReference>
<protein>
    <submittedName>
        <fullName evidence="4">Monoterpene epsilon-lactone hydrolase</fullName>
        <ecNumber evidence="4">3.1.1.83</ecNumber>
    </submittedName>
</protein>
<evidence type="ECO:0000313" key="5">
    <source>
        <dbReference type="Proteomes" id="UP000049455"/>
    </source>
</evidence>
<evidence type="ECO:0000259" key="3">
    <source>
        <dbReference type="Pfam" id="PF07859"/>
    </source>
</evidence>